<protein>
    <submittedName>
        <fullName evidence="2">Putative lateral signaling target protein 2</fullName>
    </submittedName>
</protein>
<feature type="region of interest" description="Disordered" evidence="1">
    <location>
        <begin position="323"/>
        <end position="383"/>
    </location>
</feature>
<evidence type="ECO:0000313" key="2">
    <source>
        <dbReference type="EMBL" id="NOV45285.1"/>
    </source>
</evidence>
<dbReference type="PANTHER" id="PTHR41142">
    <property type="entry name" value="SI:DKEY-16J16.4"/>
    <property type="match status" value="1"/>
</dbReference>
<evidence type="ECO:0000256" key="1">
    <source>
        <dbReference type="SAM" id="MobiDB-lite"/>
    </source>
</evidence>
<accession>A0A6M2DG49</accession>
<feature type="region of interest" description="Disordered" evidence="1">
    <location>
        <begin position="197"/>
        <end position="223"/>
    </location>
</feature>
<dbReference type="PANTHER" id="PTHR41142:SF1">
    <property type="entry name" value="SI:DKEY-16J16.4"/>
    <property type="match status" value="1"/>
</dbReference>
<proteinExistence type="predicted"/>
<reference evidence="2" key="1">
    <citation type="submission" date="2020-03" db="EMBL/GenBank/DDBJ databases">
        <title>Transcriptomic Profiling of the Digestive Tract of the Rat Flea, Xenopsylla cheopis, Following Blood Feeding and Infection with Yersinia pestis.</title>
        <authorList>
            <person name="Bland D.M."/>
            <person name="Martens C.A."/>
            <person name="Virtaneva K."/>
            <person name="Kanakabandi K."/>
            <person name="Long D."/>
            <person name="Rosenke R."/>
            <person name="Saturday G.A."/>
            <person name="Hoyt F.H."/>
            <person name="Bruno D.P."/>
            <person name="Ribeiro J.M.C."/>
            <person name="Hinnebusch J."/>
        </authorList>
    </citation>
    <scope>NUCLEOTIDE SEQUENCE</scope>
</reference>
<dbReference type="EMBL" id="GIIL01001559">
    <property type="protein sequence ID" value="NOV45285.1"/>
    <property type="molecule type" value="Transcribed_RNA"/>
</dbReference>
<name>A0A6M2DG49_XENCH</name>
<organism evidence="2">
    <name type="scientific">Xenopsylla cheopis</name>
    <name type="common">Oriental rat flea</name>
    <name type="synonym">Pulex cheopis</name>
    <dbReference type="NCBI Taxonomy" id="163159"/>
    <lineage>
        <taxon>Eukaryota</taxon>
        <taxon>Metazoa</taxon>
        <taxon>Ecdysozoa</taxon>
        <taxon>Arthropoda</taxon>
        <taxon>Hexapoda</taxon>
        <taxon>Insecta</taxon>
        <taxon>Pterygota</taxon>
        <taxon>Neoptera</taxon>
        <taxon>Endopterygota</taxon>
        <taxon>Siphonaptera</taxon>
        <taxon>Pulicidae</taxon>
        <taxon>Xenopsyllinae</taxon>
        <taxon>Xenopsylla</taxon>
    </lineage>
</organism>
<sequence>MLKYLTHKLRNHSLNEENPEEKVDGHDSGTESDDEIDRSEMLASNPACPVDPVLRDQQYDHHSSEEELEVINSTPKQDKFVRPYPTSAPCSSDRNDIEANAIEESVTTVAPLVVTANSLSSSASTPELLMRKAETASGTDEKIAPDLHTQCGGLQVSRHNSRHLENRLRCASAAAALPMPEKRKWSRVGPVYCHARKSDSSYSHHSNSRGACGSSDPASSDDYDDDLDYEDLLLMSSPPPPHSNQHLYNAGCCYSTPVRFRSSPPLEALKPANTVSGQQPIIVAAPVPVMIVPVTKLVAGCEEIVTKNIKRESPIVIIRRENDETKTDGTSGTSDWTARDTPMEVRSLSPPSKVFHCSVSPKRRSTRPNSSHQTRGHRHTHRPCLDFDKMQQLKARSIPAWRHSNERGGDLSVFCW</sequence>
<feature type="compositionally biased region" description="Basic and acidic residues" evidence="1">
    <location>
        <begin position="20"/>
        <end position="29"/>
    </location>
</feature>
<dbReference type="AlphaFoldDB" id="A0A6M2DG49"/>
<feature type="region of interest" description="Disordered" evidence="1">
    <location>
        <begin position="1"/>
        <end position="51"/>
    </location>
</feature>
<feature type="compositionally biased region" description="Basic residues" evidence="1">
    <location>
        <begin position="1"/>
        <end position="11"/>
    </location>
</feature>